<evidence type="ECO:0000313" key="2">
    <source>
        <dbReference type="Proteomes" id="UP000271098"/>
    </source>
</evidence>
<dbReference type="OrthoDB" id="5839236at2759"/>
<proteinExistence type="predicted"/>
<dbReference type="EMBL" id="UYRT01016233">
    <property type="protein sequence ID" value="VDK55797.1"/>
    <property type="molecule type" value="Genomic_DNA"/>
</dbReference>
<organism evidence="1 2">
    <name type="scientific">Gongylonema pulchrum</name>
    <dbReference type="NCBI Taxonomy" id="637853"/>
    <lineage>
        <taxon>Eukaryota</taxon>
        <taxon>Metazoa</taxon>
        <taxon>Ecdysozoa</taxon>
        <taxon>Nematoda</taxon>
        <taxon>Chromadorea</taxon>
        <taxon>Rhabditida</taxon>
        <taxon>Spirurina</taxon>
        <taxon>Spiruromorpha</taxon>
        <taxon>Spiruroidea</taxon>
        <taxon>Gongylonematidae</taxon>
        <taxon>Gongylonema</taxon>
    </lineage>
</organism>
<evidence type="ECO:0000313" key="1">
    <source>
        <dbReference type="EMBL" id="VDK55797.1"/>
    </source>
</evidence>
<sequence length="87" mass="9954">MLKNGNGDSFSQHLSELFANGQIDLCLQLISQLSVECLDYEINEILLTHLKKQFIIMGYTTVCNYVEKWTECIFQSASGNRLIFFPS</sequence>
<reference evidence="1 2" key="1">
    <citation type="submission" date="2018-11" db="EMBL/GenBank/DDBJ databases">
        <authorList>
            <consortium name="Pathogen Informatics"/>
        </authorList>
    </citation>
    <scope>NUCLEOTIDE SEQUENCE [LARGE SCALE GENOMIC DNA]</scope>
</reference>
<gene>
    <name evidence="1" type="ORF">GPUH_LOCUS6718</name>
</gene>
<dbReference type="AlphaFoldDB" id="A0A3P6RA37"/>
<accession>A0A3P6RA37</accession>
<name>A0A3P6RA37_9BILA</name>
<protein>
    <submittedName>
        <fullName evidence="1">Uncharacterized protein</fullName>
    </submittedName>
</protein>
<keyword evidence="2" id="KW-1185">Reference proteome</keyword>
<dbReference type="Proteomes" id="UP000271098">
    <property type="component" value="Unassembled WGS sequence"/>
</dbReference>